<evidence type="ECO:0000313" key="9">
    <source>
        <dbReference type="EMBL" id="CAD8201437.1"/>
    </source>
</evidence>
<proteinExistence type="predicted"/>
<dbReference type="PROSITE" id="PS50004">
    <property type="entry name" value="C2"/>
    <property type="match status" value="4"/>
</dbReference>
<keyword evidence="2 7" id="KW-0812">Transmembrane</keyword>
<feature type="domain" description="C2" evidence="8">
    <location>
        <begin position="1623"/>
        <end position="1747"/>
    </location>
</feature>
<gene>
    <name evidence="9" type="ORF">POCTA_138.1.T1240104</name>
</gene>
<evidence type="ECO:0000256" key="3">
    <source>
        <dbReference type="ARBA" id="ARBA00022737"/>
    </source>
</evidence>
<dbReference type="PANTHER" id="PTHR12546">
    <property type="entry name" value="FER-1-LIKE"/>
    <property type="match status" value="1"/>
</dbReference>
<dbReference type="GO" id="GO:0007009">
    <property type="term" value="P:plasma membrane organization"/>
    <property type="evidence" value="ECO:0007669"/>
    <property type="project" value="TreeGrafter"/>
</dbReference>
<evidence type="ECO:0000259" key="8">
    <source>
        <dbReference type="PROSITE" id="PS50004"/>
    </source>
</evidence>
<keyword evidence="5 7" id="KW-0472">Membrane</keyword>
<feature type="transmembrane region" description="Helical" evidence="7">
    <location>
        <begin position="1852"/>
        <end position="1879"/>
    </location>
</feature>
<feature type="compositionally biased region" description="Polar residues" evidence="6">
    <location>
        <begin position="1183"/>
        <end position="1211"/>
    </location>
</feature>
<dbReference type="InterPro" id="IPR012968">
    <property type="entry name" value="FerIin_dom"/>
</dbReference>
<evidence type="ECO:0000256" key="4">
    <source>
        <dbReference type="ARBA" id="ARBA00022989"/>
    </source>
</evidence>
<evidence type="ECO:0000256" key="7">
    <source>
        <dbReference type="SAM" id="Phobius"/>
    </source>
</evidence>
<sequence>MAQQKKDEEEIKTYKMIEGDYSVQIRVLEANDLIPTISGFAGIGLLSSKGSACNAFIELTVCGQVKRTKVVKNQLSPIFNQLISFKLNDMKKAQLSSATITVAAIDRKNPLLGNKIIGSYELDLSSVYFSLHHELYRTYLALSDPTDEREGTMGYVLCNIMVLGPNDEPFVHDVATEKKADATKGATLTPKKIQQWPHCIRINLLKGEHMVPLDMTAAEIDAYVVVKYGGSKIKSKVVTSRNPEWYQQLNLACMLPNQSKFVDISVYDHDLLGDDDLVGTFQLPFKSIPEFESQPMWVNLYGAPLRGESKKADMMNLYGMTMGSHYRGRICFTICRFDQRDAKTFKEDLIYRFPENPMPVPEQKGYILRVDLLEGHEFPIRKQSIIQVKMGPYLLVSQPATVQDGSCMFYENLPDKKVLFPKNAAEIPDIIVYMADDNIEDRRHSFIRLKPKDYLDSPLRPQIFKMTEDRSLDLVKDDEFPGFLFANIQLMSNMPGKREPYKPNAQLKLDYQLRVYLYLGRNLPPADATGTSDPLVKVRCAGQIVQSKACSQTLNPGWYETLKLNVKLYPFDQEVIVPSGMFVMVFDQDLDEDNKASYDLIGRIWITLEPQKMQFQTDSEIVDMFYKKPKWYNIRYDATDEIQGQILLAYSIIPKEKAHLIPDESIYPNCTKQDLNLFCIGLRNFEDMVSNITPSNVSVSFDISGDDYDPIYTDYKKVKDKGVNINRLIPISVDVPKNQHFSPVIDCYVWNQELPDKPKLLGVQTIQLSRILAEYYTKLKLKPGEQMPVEFDESDEEENELMKKLEEKQKPLGLAQIKEANPNEEDEPFDLDKIDLNIPQELPFKKRVVDDFEYQEYVRKQEEDYQRIKEEEEDLLKQSQIGESNVQDLMNLQDDIPVYRPTTFGGGGLQIGQEAPNLQQSHFSNQSNIIIEQFPKEEHAPEEQIPVRVTRPMDNDNIGENNPPQSNNNIGENNPIQSHNNLQSHQSIRQSQSQNERVQNNEQASQNQQQQRDQRSISQQQVGQQPVSQSKRGSQQQEVIEQRNQSISQQQRRESQQQVNVVNEQQPQQSRRSSQQQQLIQKQQSQQQSQQQIEQQQKQQSQQQIEQQHKQQSQQQIEQQQKQQSQQQIEQQQEIQLQKQQSRRQSEQQQPRSKQQSIQRNDDLQQRRQSQQQQLEKQQSNKLGQSQDFQQKSPSIPISPIQNRNGYSQGSQQQIEDFNFQPNLDESRIVPSEPKSKTMNDQQQMKIGQRVVQPPIQGSQRSIRMLSQVDQRVVFEAEQHIKNQAELSRRQSQQIQEVQAVQPQANLSDQLQQLPQSQQPLKTLQVPTDLSFSKASKVSSKALSVNSGPKDNMDAVKKPKQKKKMLSKGSKKAKLFGFAALLPKKKKTIDIETYEDFDTDDGEDLDVTPEWLKGRKFLPDDLEDKMKTSKKFLKYTIMTGQSRGKDTQFLTEKNGPSRVCDFKCLFLEVKPGQDIEKKKEMYIKMMRPKQYVCRLYILAGIDIQSGGDEPPDLYIKIRTATKEHDLKMLSLRQGTNNPQFYFPFELQMEVPGSAIIEAEIWSAQSIGDELVGTSLIDLEDRYFSVMWHQFEKKPIENRNIKDEFGSSVGRLQLWIDLVEKAYAKKDPMIKITAPPRYQFELRVIIFETRNCVFKDELEKCNDLYCKAGIANQELQETDIHWRCRAKGSFNWRIKNKVTYPALPDEFGTDKFKIQLWDKDIVGSDELIGETTFNLNTHKMIDKAVKRLQATSLTQRIREKGGVITDRLWLDVYHPDAVDEEGQKISQGQVLCSFELIPLTEAEKKPNGFGRDPPNVFPPLNEPTGRLSFDITNPLGFIKEIMGPDLYNKICKFLLTALLLTVGVTVGWIFLGPLIANVIVK</sequence>
<evidence type="ECO:0000256" key="1">
    <source>
        <dbReference type="ARBA" id="ARBA00004370"/>
    </source>
</evidence>
<dbReference type="GO" id="GO:0016020">
    <property type="term" value="C:membrane"/>
    <property type="evidence" value="ECO:0007669"/>
    <property type="project" value="UniProtKB-SubCell"/>
</dbReference>
<feature type="compositionally biased region" description="Low complexity" evidence="6">
    <location>
        <begin position="1167"/>
        <end position="1182"/>
    </location>
</feature>
<dbReference type="SMART" id="SM01202">
    <property type="entry name" value="FerI"/>
    <property type="match status" value="1"/>
</dbReference>
<dbReference type="SMART" id="SM00239">
    <property type="entry name" value="C2"/>
    <property type="match status" value="5"/>
</dbReference>
<feature type="region of interest" description="Disordered" evidence="6">
    <location>
        <begin position="1135"/>
        <end position="1211"/>
    </location>
</feature>
<feature type="compositionally biased region" description="Low complexity" evidence="6">
    <location>
        <begin position="1042"/>
        <end position="1081"/>
    </location>
</feature>
<dbReference type="Pfam" id="PF00168">
    <property type="entry name" value="C2"/>
    <property type="match status" value="5"/>
</dbReference>
<feature type="region of interest" description="Disordered" evidence="6">
    <location>
        <begin position="1226"/>
        <end position="1250"/>
    </location>
</feature>
<dbReference type="InterPro" id="IPR037721">
    <property type="entry name" value="Ferlin"/>
</dbReference>
<feature type="compositionally biased region" description="Low complexity" evidence="6">
    <location>
        <begin position="1147"/>
        <end position="1159"/>
    </location>
</feature>
<dbReference type="OMA" id="RICFTIC"/>
<feature type="domain" description="C2" evidence="8">
    <location>
        <begin position="180"/>
        <end position="298"/>
    </location>
</feature>
<organism evidence="9 10">
    <name type="scientific">Paramecium octaurelia</name>
    <dbReference type="NCBI Taxonomy" id="43137"/>
    <lineage>
        <taxon>Eukaryota</taxon>
        <taxon>Sar</taxon>
        <taxon>Alveolata</taxon>
        <taxon>Ciliophora</taxon>
        <taxon>Intramacronucleata</taxon>
        <taxon>Oligohymenophorea</taxon>
        <taxon>Peniculida</taxon>
        <taxon>Parameciidae</taxon>
        <taxon>Paramecium</taxon>
    </lineage>
</organism>
<feature type="region of interest" description="Disordered" evidence="6">
    <location>
        <begin position="952"/>
        <end position="1081"/>
    </location>
</feature>
<accession>A0A8S1XKT8</accession>
<keyword evidence="10" id="KW-1185">Reference proteome</keyword>
<name>A0A8S1XKT8_PAROT</name>
<evidence type="ECO:0000256" key="6">
    <source>
        <dbReference type="SAM" id="MobiDB-lite"/>
    </source>
</evidence>
<comment type="subcellular location">
    <subcellularLocation>
        <location evidence="1">Membrane</location>
    </subcellularLocation>
</comment>
<feature type="compositionally biased region" description="Polar residues" evidence="6">
    <location>
        <begin position="958"/>
        <end position="982"/>
    </location>
</feature>
<dbReference type="OrthoDB" id="270970at2759"/>
<comment type="caution">
    <text evidence="9">The sequence shown here is derived from an EMBL/GenBank/DDBJ whole genome shotgun (WGS) entry which is preliminary data.</text>
</comment>
<evidence type="ECO:0000256" key="5">
    <source>
        <dbReference type="ARBA" id="ARBA00023136"/>
    </source>
</evidence>
<feature type="compositionally biased region" description="Low complexity" evidence="6">
    <location>
        <begin position="983"/>
        <end position="1030"/>
    </location>
</feature>
<evidence type="ECO:0000313" key="10">
    <source>
        <dbReference type="Proteomes" id="UP000683925"/>
    </source>
</evidence>
<keyword evidence="4 7" id="KW-1133">Transmembrane helix</keyword>
<protein>
    <recommendedName>
        <fullName evidence="8">C2 domain-containing protein</fullName>
    </recommendedName>
</protein>
<dbReference type="InterPro" id="IPR000008">
    <property type="entry name" value="C2_dom"/>
</dbReference>
<evidence type="ECO:0000256" key="2">
    <source>
        <dbReference type="ARBA" id="ARBA00022692"/>
    </source>
</evidence>
<keyword evidence="3" id="KW-0677">Repeat</keyword>
<dbReference type="PANTHER" id="PTHR12546:SF33">
    <property type="entry name" value="SPERM VESICLE FUSION PROTEIN FER-1"/>
    <property type="match status" value="1"/>
</dbReference>
<dbReference type="Proteomes" id="UP000683925">
    <property type="component" value="Unassembled WGS sequence"/>
</dbReference>
<dbReference type="EMBL" id="CAJJDP010000124">
    <property type="protein sequence ID" value="CAD8201437.1"/>
    <property type="molecule type" value="Genomic_DNA"/>
</dbReference>
<reference evidence="9" key="1">
    <citation type="submission" date="2021-01" db="EMBL/GenBank/DDBJ databases">
        <authorList>
            <consortium name="Genoscope - CEA"/>
            <person name="William W."/>
        </authorList>
    </citation>
    <scope>NUCLEOTIDE SEQUENCE</scope>
</reference>
<feature type="domain" description="C2" evidence="8">
    <location>
        <begin position="4"/>
        <end position="139"/>
    </location>
</feature>
<feature type="compositionally biased region" description="Polar residues" evidence="6">
    <location>
        <begin position="1237"/>
        <end position="1246"/>
    </location>
</feature>
<feature type="domain" description="C2" evidence="8">
    <location>
        <begin position="493"/>
        <end position="622"/>
    </location>
</feature>